<dbReference type="Proteomes" id="UP000274556">
    <property type="component" value="Unassembled WGS sequence"/>
</dbReference>
<comment type="caution">
    <text evidence="1">The sequence shown here is derived from an EMBL/GenBank/DDBJ whole genome shotgun (WGS) entry which is preliminary data.</text>
</comment>
<name>A0A495V7C1_9GAMM</name>
<dbReference type="EMBL" id="RBXL01000001">
    <property type="protein sequence ID" value="RKT44257.1"/>
    <property type="molecule type" value="Genomic_DNA"/>
</dbReference>
<organism evidence="1 2">
    <name type="scientific">Thiocapsa rosea</name>
    <dbReference type="NCBI Taxonomy" id="69360"/>
    <lineage>
        <taxon>Bacteria</taxon>
        <taxon>Pseudomonadati</taxon>
        <taxon>Pseudomonadota</taxon>
        <taxon>Gammaproteobacteria</taxon>
        <taxon>Chromatiales</taxon>
        <taxon>Chromatiaceae</taxon>
        <taxon>Thiocapsa</taxon>
    </lineage>
</organism>
<accession>A0A495V7C1</accession>
<dbReference type="RefSeq" id="WP_120796716.1">
    <property type="nucleotide sequence ID" value="NZ_RBXL01000001.1"/>
</dbReference>
<dbReference type="AlphaFoldDB" id="A0A495V7C1"/>
<keyword evidence="2" id="KW-1185">Reference proteome</keyword>
<evidence type="ECO:0000313" key="2">
    <source>
        <dbReference type="Proteomes" id="UP000274556"/>
    </source>
</evidence>
<reference evidence="1 2" key="1">
    <citation type="submission" date="2018-10" db="EMBL/GenBank/DDBJ databases">
        <title>Genomic Encyclopedia of Archaeal and Bacterial Type Strains, Phase II (KMG-II): from individual species to whole genera.</title>
        <authorList>
            <person name="Goeker M."/>
        </authorList>
    </citation>
    <scope>NUCLEOTIDE SEQUENCE [LARGE SCALE GENOMIC DNA]</scope>
    <source>
        <strain evidence="1 2">DSM 235</strain>
    </source>
</reference>
<evidence type="ECO:0000313" key="1">
    <source>
        <dbReference type="EMBL" id="RKT44257.1"/>
    </source>
</evidence>
<gene>
    <name evidence="1" type="ORF">BDD21_1635</name>
</gene>
<proteinExistence type="predicted"/>
<sequence>MKFKPRLAKIKDVSDAKHNMKMTHFALDAAELGISEYLNRKATKDAIGYGLLSWIGRNSSSGR</sequence>
<protein>
    <submittedName>
        <fullName evidence="1">Uncharacterized protein</fullName>
    </submittedName>
</protein>